<sequence length="213" mass="24861">MFQKHNNVFFLQVGSNDGLTGDPIHNLIVENKNYAGIFIEPVVFCFDRLKENYQDTYKNESRLVFENVAIGLTACKKSFYYLSEDSRQELVGELPNTYDQLGSFDINHIINIINHFSDRVRPYIIEAIVDCLPLQSVLDKHHVEKIDLVHIDTEGFDFKVLSQIDFERYQPKLILYEHAHLSEDERSQAHILLKKYDYHLTEHQGDTLATLEL</sequence>
<dbReference type="Proteomes" id="UP000010366">
    <property type="component" value="Chromosome"/>
</dbReference>
<keyword evidence="2" id="KW-0808">Transferase</keyword>
<proteinExistence type="predicted"/>
<name>K9UMB1_CHAP6</name>
<evidence type="ECO:0000313" key="2">
    <source>
        <dbReference type="EMBL" id="AFY95591.1"/>
    </source>
</evidence>
<dbReference type="GO" id="GO:0032259">
    <property type="term" value="P:methylation"/>
    <property type="evidence" value="ECO:0007669"/>
    <property type="project" value="UniProtKB-KW"/>
</dbReference>
<gene>
    <name evidence="2" type="ORF">Cha6605_4673</name>
</gene>
<evidence type="ECO:0000313" key="3">
    <source>
        <dbReference type="Proteomes" id="UP000010366"/>
    </source>
</evidence>
<keyword evidence="3" id="KW-1185">Reference proteome</keyword>
<dbReference type="GO" id="GO:0008168">
    <property type="term" value="F:methyltransferase activity"/>
    <property type="evidence" value="ECO:0007669"/>
    <property type="project" value="UniProtKB-KW"/>
</dbReference>
<feature type="domain" description="Methyltransferase FkbM" evidence="1">
    <location>
        <begin position="13"/>
        <end position="192"/>
    </location>
</feature>
<evidence type="ECO:0000259" key="1">
    <source>
        <dbReference type="Pfam" id="PF05050"/>
    </source>
</evidence>
<dbReference type="RefSeq" id="WP_015161687.1">
    <property type="nucleotide sequence ID" value="NC_019697.1"/>
</dbReference>
<dbReference type="KEGG" id="cmp:Cha6605_4673"/>
<dbReference type="AlphaFoldDB" id="K9UMB1"/>
<dbReference type="InterPro" id="IPR006342">
    <property type="entry name" value="FkbM_mtfrase"/>
</dbReference>
<dbReference type="OrthoDB" id="9810122at2"/>
<dbReference type="SUPFAM" id="SSF53335">
    <property type="entry name" value="S-adenosyl-L-methionine-dependent methyltransferases"/>
    <property type="match status" value="1"/>
</dbReference>
<reference evidence="2 3" key="1">
    <citation type="submission" date="2012-05" db="EMBL/GenBank/DDBJ databases">
        <title>Finished chromosome of genome of Chamaesiphon sp. PCC 6605.</title>
        <authorList>
            <consortium name="US DOE Joint Genome Institute"/>
            <person name="Gugger M."/>
            <person name="Coursin T."/>
            <person name="Rippka R."/>
            <person name="Tandeau De Marsac N."/>
            <person name="Huntemann M."/>
            <person name="Wei C.-L."/>
            <person name="Han J."/>
            <person name="Detter J.C."/>
            <person name="Han C."/>
            <person name="Tapia R."/>
            <person name="Chen A."/>
            <person name="Kyrpides N."/>
            <person name="Mavromatis K."/>
            <person name="Markowitz V."/>
            <person name="Szeto E."/>
            <person name="Ivanova N."/>
            <person name="Pagani I."/>
            <person name="Pati A."/>
            <person name="Goodwin L."/>
            <person name="Nordberg H.P."/>
            <person name="Cantor M.N."/>
            <person name="Hua S.X."/>
            <person name="Woyke T."/>
            <person name="Kerfeld C.A."/>
        </authorList>
    </citation>
    <scope>NUCLEOTIDE SEQUENCE [LARGE SCALE GENOMIC DNA]</scope>
    <source>
        <strain evidence="3">ATCC 27169 / PCC 6605</strain>
    </source>
</reference>
<dbReference type="STRING" id="1173020.Cha6605_4673"/>
<dbReference type="eggNOG" id="COG1215">
    <property type="taxonomic scope" value="Bacteria"/>
</dbReference>
<protein>
    <submittedName>
        <fullName evidence="2">Methyltransferase, FkbM family</fullName>
    </submittedName>
</protein>
<dbReference type="Pfam" id="PF05050">
    <property type="entry name" value="Methyltransf_21"/>
    <property type="match status" value="1"/>
</dbReference>
<dbReference type="NCBIfam" id="TIGR01444">
    <property type="entry name" value="fkbM_fam"/>
    <property type="match status" value="1"/>
</dbReference>
<dbReference type="InterPro" id="IPR029063">
    <property type="entry name" value="SAM-dependent_MTases_sf"/>
</dbReference>
<accession>K9UMB1</accession>
<dbReference type="HOGENOM" id="CLU_089273_0_0_3"/>
<organism evidence="2 3">
    <name type="scientific">Chamaesiphon minutus (strain ATCC 27169 / PCC 6605)</name>
    <dbReference type="NCBI Taxonomy" id="1173020"/>
    <lineage>
        <taxon>Bacteria</taxon>
        <taxon>Bacillati</taxon>
        <taxon>Cyanobacteriota</taxon>
        <taxon>Cyanophyceae</taxon>
        <taxon>Gomontiellales</taxon>
        <taxon>Chamaesiphonaceae</taxon>
        <taxon>Chamaesiphon</taxon>
    </lineage>
</organism>
<dbReference type="EMBL" id="CP003600">
    <property type="protein sequence ID" value="AFY95591.1"/>
    <property type="molecule type" value="Genomic_DNA"/>
</dbReference>
<dbReference type="Gene3D" id="3.40.50.150">
    <property type="entry name" value="Vaccinia Virus protein VP39"/>
    <property type="match status" value="1"/>
</dbReference>
<keyword evidence="2" id="KW-0489">Methyltransferase</keyword>